<gene>
    <name evidence="1" type="ORF">ACFQ07_16930</name>
</gene>
<sequence>MAKSVKIRVTGSPDEVRPVMEQALQPEGFTFTWGTPTQGTVEKGSGVKSVLLGVISPHYMYGVVLQPQQDGSLIVELSVTNTGTAAVTGGAIGVMRVRKQLDRLGKSLQTAFQANDTLVAS</sequence>
<reference evidence="2" key="1">
    <citation type="journal article" date="2019" name="Int. J. Syst. Evol. Microbiol.">
        <title>The Global Catalogue of Microorganisms (GCM) 10K type strain sequencing project: providing services to taxonomists for standard genome sequencing and annotation.</title>
        <authorList>
            <consortium name="The Broad Institute Genomics Platform"/>
            <consortium name="The Broad Institute Genome Sequencing Center for Infectious Disease"/>
            <person name="Wu L."/>
            <person name="Ma J."/>
        </authorList>
    </citation>
    <scope>NUCLEOTIDE SEQUENCE [LARGE SCALE GENOMIC DNA]</scope>
    <source>
        <strain evidence="2">JCM 31696</strain>
    </source>
</reference>
<keyword evidence="2" id="KW-1185">Reference proteome</keyword>
<evidence type="ECO:0000313" key="2">
    <source>
        <dbReference type="Proteomes" id="UP001597083"/>
    </source>
</evidence>
<accession>A0ABW3CHD7</accession>
<dbReference type="EMBL" id="JBHTIR010002552">
    <property type="protein sequence ID" value="MFD0853925.1"/>
    <property type="molecule type" value="Genomic_DNA"/>
</dbReference>
<comment type="caution">
    <text evidence="1">The sequence shown here is derived from an EMBL/GenBank/DDBJ whole genome shotgun (WGS) entry which is preliminary data.</text>
</comment>
<proteinExistence type="predicted"/>
<evidence type="ECO:0000313" key="1">
    <source>
        <dbReference type="EMBL" id="MFD0853925.1"/>
    </source>
</evidence>
<name>A0ABW3CHD7_9ACTN</name>
<protein>
    <recommendedName>
        <fullName evidence="3">SRPBCC family protein</fullName>
    </recommendedName>
</protein>
<dbReference type="Proteomes" id="UP001597083">
    <property type="component" value="Unassembled WGS sequence"/>
</dbReference>
<organism evidence="1 2">
    <name type="scientific">Actinomadura adrarensis</name>
    <dbReference type="NCBI Taxonomy" id="1819600"/>
    <lineage>
        <taxon>Bacteria</taxon>
        <taxon>Bacillati</taxon>
        <taxon>Actinomycetota</taxon>
        <taxon>Actinomycetes</taxon>
        <taxon>Streptosporangiales</taxon>
        <taxon>Thermomonosporaceae</taxon>
        <taxon>Actinomadura</taxon>
    </lineage>
</organism>
<evidence type="ECO:0008006" key="3">
    <source>
        <dbReference type="Google" id="ProtNLM"/>
    </source>
</evidence>